<keyword evidence="3" id="KW-1185">Reference proteome</keyword>
<reference evidence="3" key="1">
    <citation type="journal article" date="2019" name="Int. J. Syst. Evol. Microbiol.">
        <title>The Global Catalogue of Microorganisms (GCM) 10K type strain sequencing project: providing services to taxonomists for standard genome sequencing and annotation.</title>
        <authorList>
            <consortium name="The Broad Institute Genomics Platform"/>
            <consortium name="The Broad Institute Genome Sequencing Center for Infectious Disease"/>
            <person name="Wu L."/>
            <person name="Ma J."/>
        </authorList>
    </citation>
    <scope>NUCLEOTIDE SEQUENCE [LARGE SCALE GENOMIC DNA]</scope>
    <source>
        <strain evidence="3">NBRC 102520</strain>
    </source>
</reference>
<evidence type="ECO:0000313" key="3">
    <source>
        <dbReference type="Proteomes" id="UP001156905"/>
    </source>
</evidence>
<protein>
    <recommendedName>
        <fullName evidence="1">Branched-chain amino acid ATP-binding cassette transporter C-terminal domain-containing protein</fullName>
    </recommendedName>
</protein>
<dbReference type="InterPro" id="IPR027417">
    <property type="entry name" value="P-loop_NTPase"/>
</dbReference>
<name>A0ABQ6B5L3_9BRAD</name>
<comment type="caution">
    <text evidence="2">The sequence shown here is derived from an EMBL/GenBank/DDBJ whole genome shotgun (WGS) entry which is preliminary data.</text>
</comment>
<gene>
    <name evidence="2" type="ORF">GCM10007857_63740</name>
</gene>
<proteinExistence type="predicted"/>
<dbReference type="InterPro" id="IPR032823">
    <property type="entry name" value="BCA_ABC_TP_C"/>
</dbReference>
<evidence type="ECO:0000313" key="2">
    <source>
        <dbReference type="EMBL" id="GLR89660.1"/>
    </source>
</evidence>
<organism evidence="2 3">
    <name type="scientific">Bradyrhizobium iriomotense</name>
    <dbReference type="NCBI Taxonomy" id="441950"/>
    <lineage>
        <taxon>Bacteria</taxon>
        <taxon>Pseudomonadati</taxon>
        <taxon>Pseudomonadota</taxon>
        <taxon>Alphaproteobacteria</taxon>
        <taxon>Hyphomicrobiales</taxon>
        <taxon>Nitrobacteraceae</taxon>
        <taxon>Bradyrhizobium</taxon>
    </lineage>
</organism>
<dbReference type="SUPFAM" id="SSF52540">
    <property type="entry name" value="P-loop containing nucleoside triphosphate hydrolases"/>
    <property type="match status" value="1"/>
</dbReference>
<dbReference type="Gene3D" id="3.40.50.300">
    <property type="entry name" value="P-loop containing nucleotide triphosphate hydrolases"/>
    <property type="match status" value="1"/>
</dbReference>
<dbReference type="Pfam" id="PF12399">
    <property type="entry name" value="BCA_ABC_TP_C"/>
    <property type="match status" value="1"/>
</dbReference>
<accession>A0ABQ6B5L3</accession>
<sequence length="81" mass="8726">MTIVWIEHILHALLDMIDRLVCMNAGTVIAEGDSAAAMADPAVRRAYLGVIRMTSSAAANARRLSPLRLRPAAPAAVLFRN</sequence>
<evidence type="ECO:0000259" key="1">
    <source>
        <dbReference type="Pfam" id="PF12399"/>
    </source>
</evidence>
<feature type="domain" description="Branched-chain amino acid ATP-binding cassette transporter C-terminal" evidence="1">
    <location>
        <begin position="28"/>
        <end position="50"/>
    </location>
</feature>
<dbReference type="EMBL" id="BSOW01000027">
    <property type="protein sequence ID" value="GLR89660.1"/>
    <property type="molecule type" value="Genomic_DNA"/>
</dbReference>
<dbReference type="Proteomes" id="UP001156905">
    <property type="component" value="Unassembled WGS sequence"/>
</dbReference>